<dbReference type="EMBL" id="JAQQWE010000006">
    <property type="protein sequence ID" value="KAK7948014.1"/>
    <property type="molecule type" value="Genomic_DNA"/>
</dbReference>
<name>A0ABR1Q6I9_9PEZI</name>
<evidence type="ECO:0000313" key="3">
    <source>
        <dbReference type="Proteomes" id="UP001391051"/>
    </source>
</evidence>
<keyword evidence="3" id="KW-1185">Reference proteome</keyword>
<dbReference type="Gene3D" id="1.20.120.1240">
    <property type="entry name" value="Dynamin, middle domain"/>
    <property type="match status" value="1"/>
</dbReference>
<reference evidence="2 3" key="1">
    <citation type="submission" date="2023-01" db="EMBL/GenBank/DDBJ databases">
        <title>Analysis of 21 Apiospora genomes using comparative genomics revels a genus with tremendous synthesis potential of carbohydrate active enzymes and secondary metabolites.</title>
        <authorList>
            <person name="Sorensen T."/>
        </authorList>
    </citation>
    <scope>NUCLEOTIDE SEQUENCE [LARGE SCALE GENOMIC DNA]</scope>
    <source>
        <strain evidence="2 3">CBS 24483</strain>
    </source>
</reference>
<proteinExistence type="predicted"/>
<dbReference type="Proteomes" id="UP001391051">
    <property type="component" value="Unassembled WGS sequence"/>
</dbReference>
<evidence type="ECO:0000313" key="2">
    <source>
        <dbReference type="EMBL" id="KAK7948014.1"/>
    </source>
</evidence>
<accession>A0ABR1Q6I9</accession>
<dbReference type="PROSITE" id="PS51388">
    <property type="entry name" value="GED"/>
    <property type="match status" value="1"/>
</dbReference>
<dbReference type="RefSeq" id="XP_066697520.1">
    <property type="nucleotide sequence ID" value="XM_066845122.1"/>
</dbReference>
<feature type="domain" description="GED" evidence="1">
    <location>
        <begin position="94"/>
        <end position="181"/>
    </location>
</feature>
<gene>
    <name evidence="2" type="ORF">PG986_008900</name>
</gene>
<dbReference type="InterPro" id="IPR020850">
    <property type="entry name" value="GED_dom"/>
</dbReference>
<protein>
    <recommendedName>
        <fullName evidence="1">GED domain-containing protein</fullName>
    </recommendedName>
</protein>
<dbReference type="GeneID" id="92078184"/>
<organism evidence="2 3">
    <name type="scientific">Apiospora aurea</name>
    <dbReference type="NCBI Taxonomy" id="335848"/>
    <lineage>
        <taxon>Eukaryota</taxon>
        <taxon>Fungi</taxon>
        <taxon>Dikarya</taxon>
        <taxon>Ascomycota</taxon>
        <taxon>Pezizomycotina</taxon>
        <taxon>Sordariomycetes</taxon>
        <taxon>Xylariomycetidae</taxon>
        <taxon>Amphisphaeriales</taxon>
        <taxon>Apiosporaceae</taxon>
        <taxon>Apiospora</taxon>
    </lineage>
</organism>
<evidence type="ECO:0000259" key="1">
    <source>
        <dbReference type="PROSITE" id="PS51388"/>
    </source>
</evidence>
<comment type="caution">
    <text evidence="2">The sequence shown here is derived from an EMBL/GenBank/DDBJ whole genome shotgun (WGS) entry which is preliminary data.</text>
</comment>
<sequence length="181" mass="20395">MIWSAIVDDLLLRYKAAMDQAMLLVQVEREKRPYTLNKEFSERLQLAQGSRTAALIKAAGHSKPNALPFDKSITVTPNMIKTASANQSNVERVNQEIHDKLHAYYDLALCRFVDNVFQQAVDHGLLSGPSTPLAVFDQDWVIKLETDELEDMAGESEANKNRRGILARKVDDLTVAMRILK</sequence>